<proteinExistence type="predicted"/>
<dbReference type="Pfam" id="PF18909">
    <property type="entry name" value="dGTP_diPhyd_N"/>
    <property type="match status" value="1"/>
</dbReference>
<comment type="caution">
    <text evidence="3">The sequence shown here is derived from an EMBL/GenBank/DDBJ whole genome shotgun (WGS) entry which is preliminary data.</text>
</comment>
<evidence type="ECO:0000313" key="4">
    <source>
        <dbReference type="Proteomes" id="UP000034588"/>
    </source>
</evidence>
<evidence type="ECO:0000259" key="2">
    <source>
        <dbReference type="Pfam" id="PF18909"/>
    </source>
</evidence>
<evidence type="ECO:0000313" key="3">
    <source>
        <dbReference type="EMBL" id="KKW09801.1"/>
    </source>
</evidence>
<feature type="domain" description="dATP/dGTP diphosphohydrolase N-terminal" evidence="2">
    <location>
        <begin position="5"/>
        <end position="97"/>
    </location>
</feature>
<protein>
    <recommendedName>
        <fullName evidence="2">dATP/dGTP diphosphohydrolase N-terminal domain-containing protein</fullName>
    </recommendedName>
</protein>
<reference evidence="3 4" key="1">
    <citation type="journal article" date="2015" name="Nature">
        <title>rRNA introns, odd ribosomes, and small enigmatic genomes across a large radiation of phyla.</title>
        <authorList>
            <person name="Brown C.T."/>
            <person name="Hug L.A."/>
            <person name="Thomas B.C."/>
            <person name="Sharon I."/>
            <person name="Castelle C.J."/>
            <person name="Singh A."/>
            <person name="Wilkins M.J."/>
            <person name="Williams K.H."/>
            <person name="Banfield J.F."/>
        </authorList>
    </citation>
    <scope>NUCLEOTIDE SEQUENCE [LARGE SCALE GENOMIC DNA]</scope>
</reference>
<dbReference type="EMBL" id="LCQD01000053">
    <property type="protein sequence ID" value="KKW09801.1"/>
    <property type="molecule type" value="Genomic_DNA"/>
</dbReference>
<accession>A0A0G1VTL6</accession>
<name>A0A0G1VTL6_9BACT</name>
<dbReference type="Proteomes" id="UP000034588">
    <property type="component" value="Unassembled WGS sequence"/>
</dbReference>
<gene>
    <name evidence="3" type="ORF">UY48_C0053G0003</name>
</gene>
<sequence>MPDDNQALRYNIGKAELHWLDAWPHALKSVSAVFAYGAKKYAAYNYKKGARFSESYACARRHMTAWFNGEDVDAESGQHHLAHAAWNILRLLDEQQSPSPGTQDDRPHSYLEQK</sequence>
<feature type="region of interest" description="Disordered" evidence="1">
    <location>
        <begin position="94"/>
        <end position="114"/>
    </location>
</feature>
<dbReference type="InterPro" id="IPR044038">
    <property type="entry name" value="dATP/dGTP_diPOhydrolase_N"/>
</dbReference>
<organism evidence="3 4">
    <name type="scientific">Candidatus Gottesmanbacteria bacterium GW2011_GWB1_49_7</name>
    <dbReference type="NCBI Taxonomy" id="1618448"/>
    <lineage>
        <taxon>Bacteria</taxon>
        <taxon>Candidatus Gottesmaniibacteriota</taxon>
    </lineage>
</organism>
<evidence type="ECO:0000256" key="1">
    <source>
        <dbReference type="SAM" id="MobiDB-lite"/>
    </source>
</evidence>
<feature type="compositionally biased region" description="Basic and acidic residues" evidence="1">
    <location>
        <begin position="103"/>
        <end position="114"/>
    </location>
</feature>
<dbReference type="AlphaFoldDB" id="A0A0G1VTL6"/>